<reference evidence="10 11" key="1">
    <citation type="submission" date="2022-12" db="EMBL/GenBank/DDBJ databases">
        <title>Chromosome-level genome assembly of true bugs.</title>
        <authorList>
            <person name="Ma L."/>
            <person name="Li H."/>
        </authorList>
    </citation>
    <scope>NUCLEOTIDE SEQUENCE [LARGE SCALE GENOMIC DNA]</scope>
    <source>
        <strain evidence="10">Lab_2022b</strain>
    </source>
</reference>
<dbReference type="InterPro" id="IPR025483">
    <property type="entry name" value="Lipase_euk"/>
</dbReference>
<dbReference type="GO" id="GO:0016788">
    <property type="term" value="F:hydrolase activity, acting on ester bonds"/>
    <property type="evidence" value="ECO:0007669"/>
    <property type="project" value="InterPro"/>
</dbReference>
<evidence type="ECO:0000256" key="3">
    <source>
        <dbReference type="ARBA" id="ARBA00022801"/>
    </source>
</evidence>
<feature type="active site" description="Charge relay system" evidence="7">
    <location>
        <position position="415"/>
    </location>
</feature>
<keyword evidence="5" id="KW-0443">Lipid metabolism</keyword>
<evidence type="ECO:0000313" key="11">
    <source>
        <dbReference type="Proteomes" id="UP001461498"/>
    </source>
</evidence>
<dbReference type="AlphaFoldDB" id="A0AAW1DT42"/>
<evidence type="ECO:0000256" key="6">
    <source>
        <dbReference type="ARBA" id="ARBA00023180"/>
    </source>
</evidence>
<feature type="signal peptide" evidence="8">
    <location>
        <begin position="1"/>
        <end position="20"/>
    </location>
</feature>
<sequence>MFSYSLALFSFLCCYHISFASVDDNYIDVINNEDYPRKLTDLKRHFYNDKSIKWKRLFSKHDLLEMSLFPYPPPTDQVIRNKGYPCEIHDITTEDGYILRVFRIPYGRKGKQKKSGRPPLLLQHGILASSDCWILSDPSRALAFRLADEGYDVWIGNSRGTTYSKKHKTLSVNDPKYWNFSIHELGTKDLPAVIDYMLNSTGFEKITYVAHSQGTTQFFILTSVLPKYNDKILVMSALAPVAFLNELNGLPLMLSHISKLLKLIANTFGLHDILDRPAFIHIVNHLICRPGSIFVPVCEFWYFVIAGFDYAQLDKNLIEDISDYCPAGCSVNQLIHFSQFTKGRFSWFDYGPEGNLRAYNSTVPPQYNLTQITAPVILHYATNDYIATVPEVQKLYWILPNVAGIYRVPYEKFNHVDFMWATDVNKLLYNQAIDAIKQFL</sequence>
<dbReference type="Proteomes" id="UP001461498">
    <property type="component" value="Unassembled WGS sequence"/>
</dbReference>
<dbReference type="Pfam" id="PF04083">
    <property type="entry name" value="Abhydro_lipase"/>
    <property type="match status" value="1"/>
</dbReference>
<keyword evidence="6" id="KW-0325">Glycoprotein</keyword>
<evidence type="ECO:0000256" key="8">
    <source>
        <dbReference type="SAM" id="SignalP"/>
    </source>
</evidence>
<evidence type="ECO:0000256" key="2">
    <source>
        <dbReference type="ARBA" id="ARBA00022729"/>
    </source>
</evidence>
<evidence type="ECO:0000256" key="7">
    <source>
        <dbReference type="PIRSR" id="PIRSR000862-1"/>
    </source>
</evidence>
<dbReference type="PANTHER" id="PTHR11005">
    <property type="entry name" value="LYSOSOMAL ACID LIPASE-RELATED"/>
    <property type="match status" value="1"/>
</dbReference>
<evidence type="ECO:0000259" key="9">
    <source>
        <dbReference type="Pfam" id="PF04083"/>
    </source>
</evidence>
<dbReference type="InterPro" id="IPR006693">
    <property type="entry name" value="AB_hydrolase_lipase"/>
</dbReference>
<accession>A0AAW1DT42</accession>
<dbReference type="Gene3D" id="3.40.50.1820">
    <property type="entry name" value="alpha/beta hydrolase"/>
    <property type="match status" value="1"/>
</dbReference>
<evidence type="ECO:0000256" key="4">
    <source>
        <dbReference type="ARBA" id="ARBA00022963"/>
    </source>
</evidence>
<dbReference type="SUPFAM" id="SSF53474">
    <property type="entry name" value="alpha/beta-Hydrolases"/>
    <property type="match status" value="1"/>
</dbReference>
<comment type="caution">
    <text evidence="10">The sequence shown here is derived from an EMBL/GenBank/DDBJ whole genome shotgun (WGS) entry which is preliminary data.</text>
</comment>
<dbReference type="GO" id="GO:0016042">
    <property type="term" value="P:lipid catabolic process"/>
    <property type="evidence" value="ECO:0007669"/>
    <property type="project" value="UniProtKB-KW"/>
</dbReference>
<keyword evidence="11" id="KW-1185">Reference proteome</keyword>
<evidence type="ECO:0000256" key="1">
    <source>
        <dbReference type="ARBA" id="ARBA00010701"/>
    </source>
</evidence>
<feature type="active site" description="Charge relay system" evidence="7">
    <location>
        <position position="384"/>
    </location>
</feature>
<keyword evidence="4" id="KW-0442">Lipid degradation</keyword>
<dbReference type="InterPro" id="IPR029058">
    <property type="entry name" value="AB_hydrolase_fold"/>
</dbReference>
<proteinExistence type="inferred from homology"/>
<comment type="similarity">
    <text evidence="1">Belongs to the AB hydrolase superfamily. Lipase family.</text>
</comment>
<protein>
    <recommendedName>
        <fullName evidence="9">Partial AB-hydrolase lipase domain-containing protein</fullName>
    </recommendedName>
</protein>
<feature type="chain" id="PRO_5043418655" description="Partial AB-hydrolase lipase domain-containing protein" evidence="8">
    <location>
        <begin position="21"/>
        <end position="440"/>
    </location>
</feature>
<evidence type="ECO:0000313" key="10">
    <source>
        <dbReference type="EMBL" id="KAK9512883.1"/>
    </source>
</evidence>
<name>A0AAW1DT42_9HEMI</name>
<keyword evidence="3" id="KW-0378">Hydrolase</keyword>
<organism evidence="10 11">
    <name type="scientific">Rhynocoris fuscipes</name>
    <dbReference type="NCBI Taxonomy" id="488301"/>
    <lineage>
        <taxon>Eukaryota</taxon>
        <taxon>Metazoa</taxon>
        <taxon>Ecdysozoa</taxon>
        <taxon>Arthropoda</taxon>
        <taxon>Hexapoda</taxon>
        <taxon>Insecta</taxon>
        <taxon>Pterygota</taxon>
        <taxon>Neoptera</taxon>
        <taxon>Paraneoptera</taxon>
        <taxon>Hemiptera</taxon>
        <taxon>Heteroptera</taxon>
        <taxon>Panheteroptera</taxon>
        <taxon>Cimicomorpha</taxon>
        <taxon>Reduviidae</taxon>
        <taxon>Harpactorinae</taxon>
        <taxon>Harpactorini</taxon>
        <taxon>Rhynocoris</taxon>
    </lineage>
</organism>
<gene>
    <name evidence="10" type="ORF">O3M35_001201</name>
</gene>
<feature type="domain" description="Partial AB-hydrolase lipase" evidence="9">
    <location>
        <begin position="76"/>
        <end position="136"/>
    </location>
</feature>
<dbReference type="FunFam" id="3.40.50.1820:FF:000057">
    <property type="entry name" value="Lipase"/>
    <property type="match status" value="1"/>
</dbReference>
<dbReference type="EMBL" id="JAPXFL010000001">
    <property type="protein sequence ID" value="KAK9512883.1"/>
    <property type="molecule type" value="Genomic_DNA"/>
</dbReference>
<dbReference type="PIRSF" id="PIRSF000862">
    <property type="entry name" value="Steryl_ester_lip"/>
    <property type="match status" value="1"/>
</dbReference>
<evidence type="ECO:0000256" key="5">
    <source>
        <dbReference type="ARBA" id="ARBA00023098"/>
    </source>
</evidence>
<feature type="active site" description="Nucleophile" evidence="7">
    <location>
        <position position="212"/>
    </location>
</feature>
<keyword evidence="2 8" id="KW-0732">Signal</keyword>